<reference evidence="6 8" key="1">
    <citation type="journal article" date="2006" name="J. Microbiol.">
        <title>Morphological, phylogenetic and biological characteristics of Ectropis obliqua single-nucleocapsid nucleopolyhedrovirus.</title>
        <authorList>
            <person name="Ma X.C."/>
            <person name="Xu H.J."/>
            <person name="Tang M.J."/>
            <person name="Xiao Q."/>
            <person name="Hong J."/>
            <person name="Zhang C.X."/>
        </authorList>
    </citation>
    <scope>NUCLEOTIDE SEQUENCE [LARGE SCALE GENOMIC DNA]</scope>
    <source>
        <strain evidence="6 8">A1</strain>
    </source>
</reference>
<dbReference type="PROSITE" id="PS50089">
    <property type="entry name" value="ZF_RING_2"/>
    <property type="match status" value="1"/>
</dbReference>
<keyword evidence="1" id="KW-0479">Metal-binding</keyword>
<dbReference type="RefSeq" id="YP_874263.1">
    <property type="nucleotide sequence ID" value="NC_008586.1"/>
</dbReference>
<gene>
    <name evidence="7" type="ORF">QF4000075</name>
</gene>
<sequence>MSTFPLNSNSMFVIYDNENENDNNNHLVQFIENVNAMSLLNLLTYINIVEASFHTESFYNKKIFDNCYKRHNYTVNEKNNGNDNDIYNDTCCVCLNNFVQNQSVSTLYKCKHTFCRTCLDKWLENREYCPMCRTQLL</sequence>
<dbReference type="InterPro" id="IPR001841">
    <property type="entry name" value="Znf_RING"/>
</dbReference>
<dbReference type="SMART" id="SM00184">
    <property type="entry name" value="RING"/>
    <property type="match status" value="1"/>
</dbReference>
<dbReference type="InterPro" id="IPR017907">
    <property type="entry name" value="Znf_RING_CS"/>
</dbReference>
<dbReference type="PROSITE" id="PS00518">
    <property type="entry name" value="ZF_RING_1"/>
    <property type="match status" value="1"/>
</dbReference>
<evidence type="ECO:0000313" key="8">
    <source>
        <dbReference type="Proteomes" id="UP000214344"/>
    </source>
</evidence>
<dbReference type="Gene3D" id="3.30.40.10">
    <property type="entry name" value="Zinc/RING finger domain, C3HC4 (zinc finger)"/>
    <property type="match status" value="1"/>
</dbReference>
<evidence type="ECO:0000313" key="7">
    <source>
        <dbReference type="EMBL" id="QWV59661.1"/>
    </source>
</evidence>
<dbReference type="KEGG" id="vg:5176434"/>
<reference evidence="6" key="2">
    <citation type="submission" date="2006-07" db="EMBL/GenBank/DDBJ databases">
        <authorList>
            <person name="Zhang C.-X."/>
            <person name="Yang Z.-N."/>
            <person name="Ma X.-C."/>
            <person name="Xiao Q."/>
        </authorList>
    </citation>
    <scope>NUCLEOTIDE SEQUENCE</scope>
    <source>
        <strain evidence="6">A1</strain>
    </source>
</reference>
<dbReference type="PANTHER" id="PTHR45676">
    <property type="entry name" value="RING-H2 FINGER PROTEIN ATL51-RELATED"/>
    <property type="match status" value="1"/>
</dbReference>
<evidence type="ECO:0000256" key="2">
    <source>
        <dbReference type="ARBA" id="ARBA00022771"/>
    </source>
</evidence>
<reference evidence="7" key="4">
    <citation type="submission" date="2021-06" db="EMBL/GenBank/DDBJ databases">
        <authorList>
            <person name="Xiao Q."/>
            <person name="Zhang X.X."/>
            <person name="Tang M.J."/>
        </authorList>
    </citation>
    <scope>NUCLEOTIDE SEQUENCE</scope>
    <source>
        <strain evidence="7">QF4</strain>
    </source>
</reference>
<reference evidence="6 8" key="3">
    <citation type="journal article" date="2007" name="Virology">
        <title>Genome sequence and organization of a nucleopolyhedrovirus that infects the tea looper caterpillar, Ectropis obliqua.</title>
        <authorList>
            <person name="Ma X.C."/>
            <person name="Shang J.Y."/>
            <person name="Yang Z.N."/>
            <person name="Bao Y.Y."/>
            <person name="Xiao Q."/>
            <person name="Zhang C.X."/>
        </authorList>
    </citation>
    <scope>NUCLEOTIDE SEQUENCE [LARGE SCALE GENOMIC DNA]</scope>
    <source>
        <strain evidence="6 8">A1</strain>
    </source>
</reference>
<evidence type="ECO:0000256" key="1">
    <source>
        <dbReference type="ARBA" id="ARBA00022723"/>
    </source>
</evidence>
<dbReference type="OrthoDB" id="28393at10239"/>
<keyword evidence="8" id="KW-1185">Reference proteome</keyword>
<dbReference type="Pfam" id="PF13639">
    <property type="entry name" value="zf-RING_2"/>
    <property type="match status" value="1"/>
</dbReference>
<dbReference type="EMBL" id="DQ837165">
    <property type="protein sequence ID" value="ABI35753.1"/>
    <property type="molecule type" value="Genomic_DNA"/>
</dbReference>
<dbReference type="GO" id="GO:0008270">
    <property type="term" value="F:zinc ion binding"/>
    <property type="evidence" value="ECO:0007669"/>
    <property type="project" value="UniProtKB-KW"/>
</dbReference>
<organism evidence="6 8">
    <name type="scientific">Ectropis obliqua nucleopolyhedrovirus</name>
    <dbReference type="NCBI Taxonomy" id="59376"/>
    <lineage>
        <taxon>Viruses</taxon>
        <taxon>Viruses incertae sedis</taxon>
        <taxon>Naldaviricetes</taxon>
        <taxon>Lefavirales</taxon>
        <taxon>Baculoviridae</taxon>
        <taxon>Alphabaculovirus</taxon>
        <taxon>Alphabaculovirus ecobliquae</taxon>
    </lineage>
</organism>
<dbReference type="EMBL" id="MZ394738">
    <property type="protein sequence ID" value="QWV59661.1"/>
    <property type="molecule type" value="Genomic_DNA"/>
</dbReference>
<evidence type="ECO:0000256" key="3">
    <source>
        <dbReference type="ARBA" id="ARBA00022833"/>
    </source>
</evidence>
<dbReference type="InterPro" id="IPR013083">
    <property type="entry name" value="Znf_RING/FYVE/PHD"/>
</dbReference>
<keyword evidence="2 4" id="KW-0863">Zinc-finger</keyword>
<evidence type="ECO:0000313" key="6">
    <source>
        <dbReference type="EMBL" id="ABI35753.1"/>
    </source>
</evidence>
<protein>
    <recommendedName>
        <fullName evidence="5">RING-type domain-containing protein</fullName>
    </recommendedName>
</protein>
<evidence type="ECO:0000256" key="4">
    <source>
        <dbReference type="PROSITE-ProRule" id="PRU00175"/>
    </source>
</evidence>
<proteinExistence type="predicted"/>
<dbReference type="PANTHER" id="PTHR45676:SF41">
    <property type="entry name" value="RING-H2 FINGER PROTEIN ATL66"/>
    <property type="match status" value="1"/>
</dbReference>
<name>A0EYX3_9ABAC</name>
<feature type="domain" description="RING-type" evidence="5">
    <location>
        <begin position="91"/>
        <end position="133"/>
    </location>
</feature>
<dbReference type="SUPFAM" id="SSF57850">
    <property type="entry name" value="RING/U-box"/>
    <property type="match status" value="1"/>
</dbReference>
<keyword evidence="3" id="KW-0862">Zinc</keyword>
<evidence type="ECO:0000259" key="5">
    <source>
        <dbReference type="PROSITE" id="PS50089"/>
    </source>
</evidence>
<accession>A0EYX3</accession>
<dbReference type="Proteomes" id="UP000214344">
    <property type="component" value="Segment"/>
</dbReference>